<evidence type="ECO:0000313" key="6">
    <source>
        <dbReference type="EMBL" id="MEZ0475677.1"/>
    </source>
</evidence>
<organism evidence="6 7">
    <name type="scientific">Luteimonas salinilitoris</name>
    <dbReference type="NCBI Taxonomy" id="3237697"/>
    <lineage>
        <taxon>Bacteria</taxon>
        <taxon>Pseudomonadati</taxon>
        <taxon>Pseudomonadota</taxon>
        <taxon>Gammaproteobacteria</taxon>
        <taxon>Lysobacterales</taxon>
        <taxon>Lysobacteraceae</taxon>
        <taxon>Luteimonas</taxon>
    </lineage>
</organism>
<dbReference type="PROSITE" id="PS50977">
    <property type="entry name" value="HTH_TETR_2"/>
    <property type="match status" value="1"/>
</dbReference>
<accession>A0ABV4HSD5</accession>
<comment type="caution">
    <text evidence="6">The sequence shown here is derived from an EMBL/GenBank/DDBJ whole genome shotgun (WGS) entry which is preliminary data.</text>
</comment>
<keyword evidence="2 4" id="KW-0238">DNA-binding</keyword>
<dbReference type="InterPro" id="IPR001647">
    <property type="entry name" value="HTH_TetR"/>
</dbReference>
<evidence type="ECO:0000313" key="7">
    <source>
        <dbReference type="Proteomes" id="UP001566331"/>
    </source>
</evidence>
<dbReference type="Pfam" id="PF00440">
    <property type="entry name" value="TetR_N"/>
    <property type="match status" value="1"/>
</dbReference>
<name>A0ABV4HSD5_9GAMM</name>
<evidence type="ECO:0000256" key="1">
    <source>
        <dbReference type="ARBA" id="ARBA00023015"/>
    </source>
</evidence>
<dbReference type="PANTHER" id="PTHR47506:SF1">
    <property type="entry name" value="HTH-TYPE TRANSCRIPTIONAL REGULATOR YJDC"/>
    <property type="match status" value="1"/>
</dbReference>
<dbReference type="PANTHER" id="PTHR47506">
    <property type="entry name" value="TRANSCRIPTIONAL REGULATORY PROTEIN"/>
    <property type="match status" value="1"/>
</dbReference>
<dbReference type="Gene3D" id="1.10.357.10">
    <property type="entry name" value="Tetracycline Repressor, domain 2"/>
    <property type="match status" value="1"/>
</dbReference>
<proteinExistence type="predicted"/>
<keyword evidence="7" id="KW-1185">Reference proteome</keyword>
<evidence type="ECO:0000259" key="5">
    <source>
        <dbReference type="PROSITE" id="PS50977"/>
    </source>
</evidence>
<gene>
    <name evidence="6" type="ORF">AB6713_13810</name>
</gene>
<dbReference type="InterPro" id="IPR011075">
    <property type="entry name" value="TetR_C"/>
</dbReference>
<dbReference type="SUPFAM" id="SSF46689">
    <property type="entry name" value="Homeodomain-like"/>
    <property type="match status" value="1"/>
</dbReference>
<keyword evidence="3" id="KW-0804">Transcription</keyword>
<dbReference type="InterPro" id="IPR036271">
    <property type="entry name" value="Tet_transcr_reg_TetR-rel_C_sf"/>
</dbReference>
<evidence type="ECO:0000256" key="3">
    <source>
        <dbReference type="ARBA" id="ARBA00023163"/>
    </source>
</evidence>
<dbReference type="Proteomes" id="UP001566331">
    <property type="component" value="Unassembled WGS sequence"/>
</dbReference>
<dbReference type="EMBL" id="JBFWIC010000020">
    <property type="protein sequence ID" value="MEZ0475677.1"/>
    <property type="molecule type" value="Genomic_DNA"/>
</dbReference>
<dbReference type="RefSeq" id="WP_370561735.1">
    <property type="nucleotide sequence ID" value="NZ_JBFWIB010000001.1"/>
</dbReference>
<evidence type="ECO:0000256" key="4">
    <source>
        <dbReference type="PROSITE-ProRule" id="PRU00335"/>
    </source>
</evidence>
<reference evidence="6 7" key="1">
    <citation type="submission" date="2024-07" db="EMBL/GenBank/DDBJ databases">
        <title>Luteimonas salilacus sp. nov., isolated from the shore soil of Salt Lake in Tibet of China.</title>
        <authorList>
            <person name="Zhang X."/>
            <person name="Li A."/>
        </authorList>
    </citation>
    <scope>NUCLEOTIDE SEQUENCE [LARGE SCALE GENOMIC DNA]</scope>
    <source>
        <strain evidence="6 7">B3-2-R+30</strain>
    </source>
</reference>
<dbReference type="SUPFAM" id="SSF48498">
    <property type="entry name" value="Tetracyclin repressor-like, C-terminal domain"/>
    <property type="match status" value="1"/>
</dbReference>
<sequence length="206" mass="22115">MGARGRPRGFDRDAALRAAMHVFWERGYDGASIGELTAAMGINRPSLYAAFGDKEALFAEAMTRYEQEENATARALREQPTARAAVEAMLRDNADAYCNPATPPGCLVVTAAVGCAPEHAAVRARLAASQRAVSEALLRRLRRAVGAGELPRNADVGALAGYYDALLQGLSLQARAGASRRRLQRIIDHAMHAWDAAADPCPCPER</sequence>
<dbReference type="InterPro" id="IPR009057">
    <property type="entry name" value="Homeodomain-like_sf"/>
</dbReference>
<feature type="domain" description="HTH tetR-type" evidence="5">
    <location>
        <begin position="9"/>
        <end position="69"/>
    </location>
</feature>
<dbReference type="PRINTS" id="PR00455">
    <property type="entry name" value="HTHTETR"/>
</dbReference>
<protein>
    <submittedName>
        <fullName evidence="6">TetR/AcrR family transcriptional regulator</fullName>
    </submittedName>
</protein>
<evidence type="ECO:0000256" key="2">
    <source>
        <dbReference type="ARBA" id="ARBA00023125"/>
    </source>
</evidence>
<dbReference type="PROSITE" id="PS01081">
    <property type="entry name" value="HTH_TETR_1"/>
    <property type="match status" value="1"/>
</dbReference>
<keyword evidence="1" id="KW-0805">Transcription regulation</keyword>
<feature type="DNA-binding region" description="H-T-H motif" evidence="4">
    <location>
        <begin position="32"/>
        <end position="51"/>
    </location>
</feature>
<dbReference type="Pfam" id="PF16925">
    <property type="entry name" value="TetR_C_13"/>
    <property type="match status" value="1"/>
</dbReference>
<dbReference type="InterPro" id="IPR023772">
    <property type="entry name" value="DNA-bd_HTH_TetR-type_CS"/>
</dbReference>
<dbReference type="Gene3D" id="1.10.10.60">
    <property type="entry name" value="Homeodomain-like"/>
    <property type="match status" value="1"/>
</dbReference>